<protein>
    <submittedName>
        <fullName evidence="4">Trypsin-like serine protease</fullName>
    </submittedName>
</protein>
<proteinExistence type="predicted"/>
<evidence type="ECO:0000256" key="3">
    <source>
        <dbReference type="SAM" id="SignalP"/>
    </source>
</evidence>
<evidence type="ECO:0000256" key="2">
    <source>
        <dbReference type="SAM" id="Phobius"/>
    </source>
</evidence>
<feature type="transmembrane region" description="Helical" evidence="2">
    <location>
        <begin position="649"/>
        <end position="668"/>
    </location>
</feature>
<dbReference type="GO" id="GO:0004252">
    <property type="term" value="F:serine-type endopeptidase activity"/>
    <property type="evidence" value="ECO:0007669"/>
    <property type="project" value="InterPro"/>
</dbReference>
<reference evidence="4 5" key="1">
    <citation type="submission" date="2020-01" db="EMBL/GenBank/DDBJ databases">
        <title>Glutamicibacter soli M275.</title>
        <authorList>
            <person name="Meng X."/>
        </authorList>
    </citation>
    <scope>NUCLEOTIDE SEQUENCE [LARGE SCALE GENOMIC DNA]</scope>
    <source>
        <strain evidence="4 5">M275</strain>
    </source>
</reference>
<keyword evidence="4" id="KW-0645">Protease</keyword>
<feature type="compositionally biased region" description="Basic and acidic residues" evidence="1">
    <location>
        <begin position="620"/>
        <end position="640"/>
    </location>
</feature>
<dbReference type="RefSeq" id="WP_161450040.1">
    <property type="nucleotide sequence ID" value="NZ_WYDN01000021.1"/>
</dbReference>
<dbReference type="SUPFAM" id="SSF50494">
    <property type="entry name" value="Trypsin-like serine proteases"/>
    <property type="match status" value="1"/>
</dbReference>
<dbReference type="InterPro" id="IPR043504">
    <property type="entry name" value="Peptidase_S1_PA_chymotrypsin"/>
</dbReference>
<organism evidence="4 5">
    <name type="scientific">Glutamicibacter soli</name>
    <dbReference type="NCBI Taxonomy" id="453836"/>
    <lineage>
        <taxon>Bacteria</taxon>
        <taxon>Bacillati</taxon>
        <taxon>Actinomycetota</taxon>
        <taxon>Actinomycetes</taxon>
        <taxon>Micrococcales</taxon>
        <taxon>Micrococcaceae</taxon>
        <taxon>Glutamicibacter</taxon>
    </lineage>
</organism>
<accession>A0A6L9G6N6</accession>
<dbReference type="EMBL" id="WYDN01000021">
    <property type="protein sequence ID" value="NAZ17682.1"/>
    <property type="molecule type" value="Genomic_DNA"/>
</dbReference>
<comment type="caution">
    <text evidence="4">The sequence shown here is derived from an EMBL/GenBank/DDBJ whole genome shotgun (WGS) entry which is preliminary data.</text>
</comment>
<keyword evidence="4" id="KW-0378">Hydrolase</keyword>
<feature type="compositionally biased region" description="Low complexity" evidence="1">
    <location>
        <begin position="577"/>
        <end position="592"/>
    </location>
</feature>
<feature type="chain" id="PRO_5026827212" evidence="3">
    <location>
        <begin position="34"/>
        <end position="676"/>
    </location>
</feature>
<keyword evidence="3" id="KW-0732">Signal</keyword>
<dbReference type="InterPro" id="IPR009003">
    <property type="entry name" value="Peptidase_S1_PA"/>
</dbReference>
<name>A0A6L9G6N6_9MICC</name>
<feature type="region of interest" description="Disordered" evidence="1">
    <location>
        <begin position="577"/>
        <end position="644"/>
    </location>
</feature>
<keyword evidence="2" id="KW-0472">Membrane</keyword>
<dbReference type="Proteomes" id="UP000477543">
    <property type="component" value="Unassembled WGS sequence"/>
</dbReference>
<dbReference type="CDD" id="cd21112">
    <property type="entry name" value="alphaLP-like"/>
    <property type="match status" value="1"/>
</dbReference>
<evidence type="ECO:0000313" key="4">
    <source>
        <dbReference type="EMBL" id="NAZ17682.1"/>
    </source>
</evidence>
<feature type="signal peptide" evidence="3">
    <location>
        <begin position="1"/>
        <end position="33"/>
    </location>
</feature>
<dbReference type="GO" id="GO:0006508">
    <property type="term" value="P:proteolysis"/>
    <property type="evidence" value="ECO:0007669"/>
    <property type="project" value="UniProtKB-KW"/>
</dbReference>
<gene>
    <name evidence="4" type="ORF">GT020_16685</name>
</gene>
<sequence>MPKPNSKTAQRGFAAVAAAAAVVVGGGLVPAAAAPEVIEIPSESPSATAIDSAEQAEGLEEAVKRDLGKTLEQYNEESKVSEEAAEISERLNDEGIKASASVEGGQAEIKVSKADEAKAQHVVETGADKSATLTVEIGQMRNVGDVYEEVLENVKPAELTRLTAIMNTKSGLQIIADGPAAAERKATATSSKLAAIKSLTLEEFVAKAEGVKLVEGSGPAKTTAADDYFGAMGYLTDRSGQPAPTMRICSTGFNAWSPAGEDAIITAGHCAEDGQTKVVGIAEQTEPNVLEAIGVPVGEFGFSQFGGPNNSGIPSNDLEGITEDEWAEIVNNTEPGTDVAVIDDINSDLNLPALVSNWPAGGPREGTVKVTGVSKAVVGSTACSSGRTTGWGCSLIIGEGLFFVLGLNNDQRPVWGYAAENPGQSVLDQGDSGGPVMVGTRAVGINSADSPGPDGIEGNDDDLAFYTSLSDVQSKGYIDGYQIKFYVNTPMLTSVSDGAEVEPGAKLGGTVSEASSGTKVNVLVDGKIVETVAVDAEGEFSINAPQAEGAFSFTLEAVNGLNKSELVNGAVVVVAPEPTPTTTEPAVPTEPSRPAEPTEEPAEQASPPADQEPSASASDEPSKSTEAKEPKKDEPKKDEPLAETGAGSVPLIAAGGALALIGAAVLLLHRSARRHG</sequence>
<dbReference type="PROSITE" id="PS00134">
    <property type="entry name" value="TRYPSIN_HIS"/>
    <property type="match status" value="1"/>
</dbReference>
<dbReference type="Gene3D" id="2.40.10.10">
    <property type="entry name" value="Trypsin-like serine proteases"/>
    <property type="match status" value="2"/>
</dbReference>
<feature type="compositionally biased region" description="Low complexity" evidence="1">
    <location>
        <begin position="603"/>
        <end position="613"/>
    </location>
</feature>
<evidence type="ECO:0000313" key="5">
    <source>
        <dbReference type="Proteomes" id="UP000477543"/>
    </source>
</evidence>
<evidence type="ECO:0000256" key="1">
    <source>
        <dbReference type="SAM" id="MobiDB-lite"/>
    </source>
</evidence>
<dbReference type="AlphaFoldDB" id="A0A6L9G6N6"/>
<keyword evidence="2" id="KW-1133">Transmembrane helix</keyword>
<dbReference type="InterPro" id="IPR018114">
    <property type="entry name" value="TRYPSIN_HIS"/>
</dbReference>
<keyword evidence="2" id="KW-0812">Transmembrane</keyword>